<feature type="region of interest" description="Disordered" evidence="1">
    <location>
        <begin position="56"/>
        <end position="76"/>
    </location>
</feature>
<evidence type="ECO:0000256" key="1">
    <source>
        <dbReference type="SAM" id="MobiDB-lite"/>
    </source>
</evidence>
<sequence length="99" mass="11174">MELALRGSLQRLRRRCSFVNVFTVRQAERQRDGGVESDGPPKKLFVAGITDPANRSSYTVRSDTKSSSTRTKFRPEKTSQCRQTCFQIVSDEAAGRSWS</sequence>
<protein>
    <submittedName>
        <fullName evidence="2">Uncharacterized protein</fullName>
    </submittedName>
</protein>
<proteinExistence type="predicted"/>
<accession>A0A6A4RS58</accession>
<gene>
    <name evidence="2" type="ORF">F2P81_024859</name>
</gene>
<organism evidence="2 3">
    <name type="scientific">Scophthalmus maximus</name>
    <name type="common">Turbot</name>
    <name type="synonym">Psetta maxima</name>
    <dbReference type="NCBI Taxonomy" id="52904"/>
    <lineage>
        <taxon>Eukaryota</taxon>
        <taxon>Metazoa</taxon>
        <taxon>Chordata</taxon>
        <taxon>Craniata</taxon>
        <taxon>Vertebrata</taxon>
        <taxon>Euteleostomi</taxon>
        <taxon>Actinopterygii</taxon>
        <taxon>Neopterygii</taxon>
        <taxon>Teleostei</taxon>
        <taxon>Neoteleostei</taxon>
        <taxon>Acanthomorphata</taxon>
        <taxon>Carangaria</taxon>
        <taxon>Pleuronectiformes</taxon>
        <taxon>Pleuronectoidei</taxon>
        <taxon>Scophthalmidae</taxon>
        <taxon>Scophthalmus</taxon>
    </lineage>
</organism>
<dbReference type="EMBL" id="VEVO01000023">
    <property type="protein sequence ID" value="KAF0022878.1"/>
    <property type="molecule type" value="Genomic_DNA"/>
</dbReference>
<evidence type="ECO:0000313" key="3">
    <source>
        <dbReference type="Proteomes" id="UP000438429"/>
    </source>
</evidence>
<reference evidence="2 3" key="1">
    <citation type="submission" date="2019-06" db="EMBL/GenBank/DDBJ databases">
        <title>Draft genomes of female and male turbot (Scophthalmus maximus).</title>
        <authorList>
            <person name="Xu H."/>
            <person name="Xu X.-W."/>
            <person name="Shao C."/>
            <person name="Chen S."/>
        </authorList>
    </citation>
    <scope>NUCLEOTIDE SEQUENCE [LARGE SCALE GENOMIC DNA]</scope>
    <source>
        <strain evidence="2">Ysfricsl-2016a</strain>
        <tissue evidence="2">Blood</tissue>
    </source>
</reference>
<dbReference type="AlphaFoldDB" id="A0A6A4RS58"/>
<dbReference type="Proteomes" id="UP000438429">
    <property type="component" value="Unassembled WGS sequence"/>
</dbReference>
<name>A0A6A4RS58_SCOMX</name>
<evidence type="ECO:0000313" key="2">
    <source>
        <dbReference type="EMBL" id="KAF0022878.1"/>
    </source>
</evidence>
<feature type="compositionally biased region" description="Low complexity" evidence="1">
    <location>
        <begin position="59"/>
        <end position="70"/>
    </location>
</feature>
<comment type="caution">
    <text evidence="2">The sequence shown here is derived from an EMBL/GenBank/DDBJ whole genome shotgun (WGS) entry which is preliminary data.</text>
</comment>